<organism evidence="1">
    <name type="scientific">uncultured Sulfurovum sp</name>
    <dbReference type="NCBI Taxonomy" id="269237"/>
    <lineage>
        <taxon>Bacteria</taxon>
        <taxon>Pseudomonadati</taxon>
        <taxon>Campylobacterota</taxon>
        <taxon>Epsilonproteobacteria</taxon>
        <taxon>Campylobacterales</taxon>
        <taxon>Sulfurovaceae</taxon>
        <taxon>Sulfurovum</taxon>
        <taxon>environmental samples</taxon>
    </lineage>
</organism>
<accession>A0A6S6T115</accession>
<dbReference type="AlphaFoldDB" id="A0A6S6T115"/>
<protein>
    <recommendedName>
        <fullName evidence="2">DUF4258 domain-containing protein</fullName>
    </recommendedName>
</protein>
<gene>
    <name evidence="1" type="ORF">HELGO_WM40963</name>
</gene>
<dbReference type="Pfam" id="PF14076">
    <property type="entry name" value="DUF4258"/>
    <property type="match status" value="1"/>
</dbReference>
<evidence type="ECO:0008006" key="2">
    <source>
        <dbReference type="Google" id="ProtNLM"/>
    </source>
</evidence>
<dbReference type="InterPro" id="IPR025354">
    <property type="entry name" value="DUF4258"/>
</dbReference>
<evidence type="ECO:0000313" key="1">
    <source>
        <dbReference type="EMBL" id="CAA6812034.1"/>
    </source>
</evidence>
<proteinExistence type="predicted"/>
<dbReference type="EMBL" id="CACVAR010000210">
    <property type="protein sequence ID" value="CAA6812034.1"/>
    <property type="molecule type" value="Genomic_DNA"/>
</dbReference>
<sequence>MEYIYRVHAIERMFQRDIYENQVEKVIEHGEVIESYRDDKPYPSFLVLGYVDGVALHVVYAKDDKNNIIVITTYRPNVNKWKNDFKTRKV</sequence>
<reference evidence="1" key="1">
    <citation type="submission" date="2020-01" db="EMBL/GenBank/DDBJ databases">
        <authorList>
            <person name="Meier V. D."/>
            <person name="Meier V D."/>
        </authorList>
    </citation>
    <scope>NUCLEOTIDE SEQUENCE</scope>
    <source>
        <strain evidence="1">HLG_WM_MAG_03</strain>
    </source>
</reference>
<name>A0A6S6T115_9BACT</name>